<protein>
    <submittedName>
        <fullName evidence="1">Uncharacterized protein</fullName>
    </submittedName>
</protein>
<evidence type="ECO:0000313" key="2">
    <source>
        <dbReference type="Proteomes" id="UP001189624"/>
    </source>
</evidence>
<evidence type="ECO:0000313" key="1">
    <source>
        <dbReference type="EMBL" id="CAJ1931384.1"/>
    </source>
</evidence>
<dbReference type="Proteomes" id="UP001189624">
    <property type="component" value="Chromosome 2"/>
</dbReference>
<sequence>MSSGLVSHVRVPESVEHQKGLFQSFHGLCIVRVGTTAMQYRARVETSIGTVIEFVRTGDGVEHEIEG</sequence>
<dbReference type="AlphaFoldDB" id="A0AA86S2E3"/>
<gene>
    <name evidence="1" type="ORF">AYBTSS11_LOCUS5227</name>
</gene>
<organism evidence="1 2">
    <name type="scientific">Sphenostylis stenocarpa</name>
    <dbReference type="NCBI Taxonomy" id="92480"/>
    <lineage>
        <taxon>Eukaryota</taxon>
        <taxon>Viridiplantae</taxon>
        <taxon>Streptophyta</taxon>
        <taxon>Embryophyta</taxon>
        <taxon>Tracheophyta</taxon>
        <taxon>Spermatophyta</taxon>
        <taxon>Magnoliopsida</taxon>
        <taxon>eudicotyledons</taxon>
        <taxon>Gunneridae</taxon>
        <taxon>Pentapetalae</taxon>
        <taxon>rosids</taxon>
        <taxon>fabids</taxon>
        <taxon>Fabales</taxon>
        <taxon>Fabaceae</taxon>
        <taxon>Papilionoideae</taxon>
        <taxon>50 kb inversion clade</taxon>
        <taxon>NPAAA clade</taxon>
        <taxon>indigoferoid/millettioid clade</taxon>
        <taxon>Phaseoleae</taxon>
        <taxon>Sphenostylis</taxon>
    </lineage>
</organism>
<dbReference type="EMBL" id="OY731399">
    <property type="protein sequence ID" value="CAJ1931384.1"/>
    <property type="molecule type" value="Genomic_DNA"/>
</dbReference>
<reference evidence="1" key="1">
    <citation type="submission" date="2023-10" db="EMBL/GenBank/DDBJ databases">
        <authorList>
            <person name="Domelevo Entfellner J.-B."/>
        </authorList>
    </citation>
    <scope>NUCLEOTIDE SEQUENCE</scope>
</reference>
<accession>A0AA86S2E3</accession>
<keyword evidence="2" id="KW-1185">Reference proteome</keyword>
<dbReference type="Gramene" id="rna-AYBTSS11_LOCUS5227">
    <property type="protein sequence ID" value="CAJ1931384.1"/>
    <property type="gene ID" value="gene-AYBTSS11_LOCUS5227"/>
</dbReference>
<name>A0AA86S2E3_9FABA</name>
<proteinExistence type="predicted"/>